<proteinExistence type="inferred from homology"/>
<name>A0A2G8LLN3_STIJA</name>
<dbReference type="InterPro" id="IPR009061">
    <property type="entry name" value="DNA-bd_dom_put_sf"/>
</dbReference>
<evidence type="ECO:0000256" key="10">
    <source>
        <dbReference type="SAM" id="MobiDB-lite"/>
    </source>
</evidence>
<dbReference type="AlphaFoldDB" id="A0A2G8LLN3"/>
<keyword evidence="5" id="KW-0863">Zinc-finger</keyword>
<evidence type="ECO:0000256" key="5">
    <source>
        <dbReference type="ARBA" id="ARBA00022771"/>
    </source>
</evidence>
<feature type="compositionally biased region" description="Basic and acidic residues" evidence="10">
    <location>
        <begin position="22"/>
        <end position="32"/>
    </location>
</feature>
<dbReference type="Gene3D" id="3.90.530.10">
    <property type="entry name" value="XPA C-terminal domain"/>
    <property type="match status" value="1"/>
</dbReference>
<dbReference type="GO" id="GO:0003684">
    <property type="term" value="F:damaged DNA binding"/>
    <property type="evidence" value="ECO:0007669"/>
    <property type="project" value="InterPro"/>
</dbReference>
<dbReference type="SUPFAM" id="SSF57716">
    <property type="entry name" value="Glucocorticoid receptor-like (DNA-binding domain)"/>
    <property type="match status" value="1"/>
</dbReference>
<dbReference type="PANTHER" id="PTHR10142:SF0">
    <property type="entry name" value="DNA REPAIR PROTEIN COMPLEMENTING XP-A CELLS"/>
    <property type="match status" value="1"/>
</dbReference>
<evidence type="ECO:0000256" key="7">
    <source>
        <dbReference type="ARBA" id="ARBA00023125"/>
    </source>
</evidence>
<dbReference type="STRING" id="307972.A0A2G8LLN3"/>
<dbReference type="Proteomes" id="UP000230750">
    <property type="component" value="Unassembled WGS sequence"/>
</dbReference>
<keyword evidence="6" id="KW-0862">Zinc</keyword>
<dbReference type="NCBIfam" id="TIGR00598">
    <property type="entry name" value="rad14"/>
    <property type="match status" value="1"/>
</dbReference>
<sequence length="277" mass="32286">MSEANSIDGGTNSSSEASPLSDRQRARIERNRQRALMVRHSKHAYQPYTKKKPEKKEDKIPEGAIRLPGGLLDTNSGFLIQEDEVVEEKELNIVQEPGPLLGAGLLRCLECGNDFQDSSLYKQFDHSVCDDCRDSEEKHTLITKTEAKHEYLLKDADLDKREPTLKFLVRKNPHNPRWGDMKLYLRLQIEKRALEVWESQEEIDAAKERRTENREKAKMKKLDKSVKELRKAVRTSLWTKDLSSHKHEYGEETYDEDSDMYSKRCTTCDHELQYEKM</sequence>
<dbReference type="GO" id="GO:0008270">
    <property type="term" value="F:zinc ion binding"/>
    <property type="evidence" value="ECO:0007669"/>
    <property type="project" value="UniProtKB-KW"/>
</dbReference>
<dbReference type="InterPro" id="IPR022658">
    <property type="entry name" value="XPA_CS"/>
</dbReference>
<keyword evidence="3" id="KW-0479">Metal-binding</keyword>
<protein>
    <submittedName>
        <fullName evidence="12">Putative DNA repair protein</fullName>
    </submittedName>
</protein>
<dbReference type="InterPro" id="IPR000465">
    <property type="entry name" value="XPA/RAD14"/>
</dbReference>
<dbReference type="EMBL" id="MRZV01000040">
    <property type="protein sequence ID" value="PIK61145.1"/>
    <property type="molecule type" value="Genomic_DNA"/>
</dbReference>
<dbReference type="CDD" id="cd21076">
    <property type="entry name" value="DBD_XPA"/>
    <property type="match status" value="1"/>
</dbReference>
<feature type="compositionally biased region" description="Polar residues" evidence="10">
    <location>
        <begin position="1"/>
        <end position="18"/>
    </location>
</feature>
<feature type="compositionally biased region" description="Basic residues" evidence="10">
    <location>
        <begin position="39"/>
        <end position="53"/>
    </location>
</feature>
<keyword evidence="7" id="KW-0238">DNA-binding</keyword>
<evidence type="ECO:0000256" key="2">
    <source>
        <dbReference type="ARBA" id="ARBA00005548"/>
    </source>
</evidence>
<dbReference type="Pfam" id="PF05181">
    <property type="entry name" value="XPA_C"/>
    <property type="match status" value="1"/>
</dbReference>
<evidence type="ECO:0000313" key="13">
    <source>
        <dbReference type="Proteomes" id="UP000230750"/>
    </source>
</evidence>
<dbReference type="PROSITE" id="PS00753">
    <property type="entry name" value="XPA_2"/>
    <property type="match status" value="1"/>
</dbReference>
<keyword evidence="13" id="KW-1185">Reference proteome</keyword>
<evidence type="ECO:0000256" key="4">
    <source>
        <dbReference type="ARBA" id="ARBA00022763"/>
    </source>
</evidence>
<keyword evidence="9" id="KW-0539">Nucleus</keyword>
<feature type="region of interest" description="Disordered" evidence="10">
    <location>
        <begin position="39"/>
        <end position="58"/>
    </location>
</feature>
<evidence type="ECO:0000313" key="12">
    <source>
        <dbReference type="EMBL" id="PIK61145.1"/>
    </source>
</evidence>
<dbReference type="InterPro" id="IPR022652">
    <property type="entry name" value="Znf_XPA_CS"/>
</dbReference>
<dbReference type="GO" id="GO:0000110">
    <property type="term" value="C:nucleotide-excision repair factor 1 complex"/>
    <property type="evidence" value="ECO:0007669"/>
    <property type="project" value="TreeGrafter"/>
</dbReference>
<evidence type="ECO:0000256" key="3">
    <source>
        <dbReference type="ARBA" id="ARBA00022723"/>
    </source>
</evidence>
<dbReference type="PANTHER" id="PTHR10142">
    <property type="entry name" value="DNA REPAIR PROTEIN COMPLEMENTING XP-A CELLS"/>
    <property type="match status" value="1"/>
</dbReference>
<dbReference type="PROSITE" id="PS00752">
    <property type="entry name" value="XPA_1"/>
    <property type="match status" value="1"/>
</dbReference>
<dbReference type="GO" id="GO:0070914">
    <property type="term" value="P:UV-damage excision repair"/>
    <property type="evidence" value="ECO:0007669"/>
    <property type="project" value="TreeGrafter"/>
</dbReference>
<keyword evidence="4" id="KW-0227">DNA damage</keyword>
<evidence type="ECO:0000256" key="9">
    <source>
        <dbReference type="ARBA" id="ARBA00023242"/>
    </source>
</evidence>
<organism evidence="12 13">
    <name type="scientific">Stichopus japonicus</name>
    <name type="common">Sea cucumber</name>
    <dbReference type="NCBI Taxonomy" id="307972"/>
    <lineage>
        <taxon>Eukaryota</taxon>
        <taxon>Metazoa</taxon>
        <taxon>Echinodermata</taxon>
        <taxon>Eleutherozoa</taxon>
        <taxon>Echinozoa</taxon>
        <taxon>Holothuroidea</taxon>
        <taxon>Aspidochirotacea</taxon>
        <taxon>Aspidochirotida</taxon>
        <taxon>Stichopodidae</taxon>
        <taxon>Apostichopus</taxon>
    </lineage>
</organism>
<feature type="region of interest" description="Disordered" evidence="10">
    <location>
        <begin position="1"/>
        <end position="32"/>
    </location>
</feature>
<comment type="caution">
    <text evidence="12">The sequence shown here is derived from an EMBL/GenBank/DDBJ whole genome shotgun (WGS) entry which is preliminary data.</text>
</comment>
<gene>
    <name evidence="12" type="ORF">BSL78_01970</name>
</gene>
<feature type="domain" description="XPA C-terminal" evidence="11">
    <location>
        <begin position="138"/>
        <end position="189"/>
    </location>
</feature>
<evidence type="ECO:0000259" key="11">
    <source>
        <dbReference type="Pfam" id="PF05181"/>
    </source>
</evidence>
<dbReference type="GO" id="GO:0006284">
    <property type="term" value="P:base-excision repair"/>
    <property type="evidence" value="ECO:0007669"/>
    <property type="project" value="TreeGrafter"/>
</dbReference>
<dbReference type="FunFam" id="3.90.530.10:FF:000001">
    <property type="entry name" value="DNA repair protein complementing XP-A cells"/>
    <property type="match status" value="1"/>
</dbReference>
<accession>A0A2G8LLN3</accession>
<reference evidence="12 13" key="1">
    <citation type="journal article" date="2017" name="PLoS Biol.">
        <title>The sea cucumber genome provides insights into morphological evolution and visceral regeneration.</title>
        <authorList>
            <person name="Zhang X."/>
            <person name="Sun L."/>
            <person name="Yuan J."/>
            <person name="Sun Y."/>
            <person name="Gao Y."/>
            <person name="Zhang L."/>
            <person name="Li S."/>
            <person name="Dai H."/>
            <person name="Hamel J.F."/>
            <person name="Liu C."/>
            <person name="Yu Y."/>
            <person name="Liu S."/>
            <person name="Lin W."/>
            <person name="Guo K."/>
            <person name="Jin S."/>
            <person name="Xu P."/>
            <person name="Storey K.B."/>
            <person name="Huan P."/>
            <person name="Zhang T."/>
            <person name="Zhou Y."/>
            <person name="Zhang J."/>
            <person name="Lin C."/>
            <person name="Li X."/>
            <person name="Xing L."/>
            <person name="Huo D."/>
            <person name="Sun M."/>
            <person name="Wang L."/>
            <person name="Mercier A."/>
            <person name="Li F."/>
            <person name="Yang H."/>
            <person name="Xiang J."/>
        </authorList>
    </citation>
    <scope>NUCLEOTIDE SEQUENCE [LARGE SCALE GENOMIC DNA]</scope>
    <source>
        <strain evidence="12">Shaxun</strain>
        <tissue evidence="12">Muscle</tissue>
    </source>
</reference>
<dbReference type="InterPro" id="IPR022656">
    <property type="entry name" value="XPA_C"/>
</dbReference>
<evidence type="ECO:0000256" key="1">
    <source>
        <dbReference type="ARBA" id="ARBA00004123"/>
    </source>
</evidence>
<dbReference type="OrthoDB" id="68328at2759"/>
<keyword evidence="8" id="KW-0234">DNA repair</keyword>
<dbReference type="Pfam" id="PF01286">
    <property type="entry name" value="XPA_N"/>
    <property type="match status" value="1"/>
</dbReference>
<dbReference type="GO" id="GO:1901255">
    <property type="term" value="P:nucleotide-excision repair involved in interstrand cross-link repair"/>
    <property type="evidence" value="ECO:0007669"/>
    <property type="project" value="TreeGrafter"/>
</dbReference>
<evidence type="ECO:0000256" key="8">
    <source>
        <dbReference type="ARBA" id="ARBA00023204"/>
    </source>
</evidence>
<comment type="subcellular location">
    <subcellularLocation>
        <location evidence="1">Nucleus</location>
    </subcellularLocation>
</comment>
<dbReference type="GO" id="GO:0000715">
    <property type="term" value="P:nucleotide-excision repair, DNA damage recognition"/>
    <property type="evidence" value="ECO:0007669"/>
    <property type="project" value="TreeGrafter"/>
</dbReference>
<evidence type="ECO:0000256" key="6">
    <source>
        <dbReference type="ARBA" id="ARBA00022833"/>
    </source>
</evidence>
<dbReference type="SUPFAM" id="SSF46955">
    <property type="entry name" value="Putative DNA-binding domain"/>
    <property type="match status" value="1"/>
</dbReference>
<dbReference type="InterPro" id="IPR037129">
    <property type="entry name" value="XPA_sf"/>
</dbReference>
<comment type="similarity">
    <text evidence="2">Belongs to the XPA family.</text>
</comment>